<evidence type="ECO:0000259" key="7">
    <source>
        <dbReference type="Pfam" id="PF06271"/>
    </source>
</evidence>
<reference evidence="9" key="1">
    <citation type="journal article" date="2019" name="Int. J. Syst. Evol. Microbiol.">
        <title>The Global Catalogue of Microorganisms (GCM) 10K type strain sequencing project: providing services to taxonomists for standard genome sequencing and annotation.</title>
        <authorList>
            <consortium name="The Broad Institute Genomics Platform"/>
            <consortium name="The Broad Institute Genome Sequencing Center for Infectious Disease"/>
            <person name="Wu L."/>
            <person name="Ma J."/>
        </authorList>
    </citation>
    <scope>NUCLEOTIDE SEQUENCE [LARGE SCALE GENOMIC DNA]</scope>
    <source>
        <strain evidence="9">CCUG 15531</strain>
    </source>
</reference>
<feature type="transmembrane region" description="Helical" evidence="6">
    <location>
        <begin position="47"/>
        <end position="67"/>
    </location>
</feature>
<dbReference type="RefSeq" id="WP_388037807.1">
    <property type="nucleotide sequence ID" value="NZ_JBHUEK010000017.1"/>
</dbReference>
<dbReference type="InterPro" id="IPR010432">
    <property type="entry name" value="RDD"/>
</dbReference>
<feature type="transmembrane region" description="Helical" evidence="6">
    <location>
        <begin position="12"/>
        <end position="35"/>
    </location>
</feature>
<dbReference type="Proteomes" id="UP001597227">
    <property type="component" value="Unassembled WGS sequence"/>
</dbReference>
<evidence type="ECO:0000256" key="1">
    <source>
        <dbReference type="ARBA" id="ARBA00004651"/>
    </source>
</evidence>
<dbReference type="Pfam" id="PF06271">
    <property type="entry name" value="RDD"/>
    <property type="match status" value="1"/>
</dbReference>
<keyword evidence="5 6" id="KW-0472">Membrane</keyword>
<evidence type="ECO:0000256" key="3">
    <source>
        <dbReference type="ARBA" id="ARBA00022692"/>
    </source>
</evidence>
<evidence type="ECO:0000256" key="6">
    <source>
        <dbReference type="SAM" id="Phobius"/>
    </source>
</evidence>
<feature type="transmembrane region" description="Helical" evidence="6">
    <location>
        <begin position="88"/>
        <end position="116"/>
    </location>
</feature>
<keyword evidence="9" id="KW-1185">Reference proteome</keyword>
<dbReference type="EMBL" id="JBHUEK010000017">
    <property type="protein sequence ID" value="MFD1779078.1"/>
    <property type="molecule type" value="Genomic_DNA"/>
</dbReference>
<gene>
    <name evidence="8" type="ORF">ACFSFW_10405</name>
</gene>
<evidence type="ECO:0000313" key="9">
    <source>
        <dbReference type="Proteomes" id="UP001597227"/>
    </source>
</evidence>
<dbReference type="PANTHER" id="PTHR36115">
    <property type="entry name" value="PROLINE-RICH ANTIGEN HOMOLOG-RELATED"/>
    <property type="match status" value="1"/>
</dbReference>
<keyword evidence="2" id="KW-1003">Cell membrane</keyword>
<feature type="domain" description="RDD" evidence="7">
    <location>
        <begin position="7"/>
        <end position="129"/>
    </location>
</feature>
<evidence type="ECO:0000313" key="8">
    <source>
        <dbReference type="EMBL" id="MFD1779078.1"/>
    </source>
</evidence>
<keyword evidence="4 6" id="KW-1133">Transmembrane helix</keyword>
<keyword evidence="3 6" id="KW-0812">Transmembrane</keyword>
<comment type="subcellular location">
    <subcellularLocation>
        <location evidence="1">Cell membrane</location>
        <topology evidence="1">Multi-pass membrane protein</topology>
    </subcellularLocation>
</comment>
<name>A0ABW4MNU5_9BACI</name>
<proteinExistence type="predicted"/>
<comment type="caution">
    <text evidence="8">The sequence shown here is derived from an EMBL/GenBank/DDBJ whole genome shotgun (WGS) entry which is preliminary data.</text>
</comment>
<dbReference type="PANTHER" id="PTHR36115:SF9">
    <property type="entry name" value="LMO1584 PROTEIN"/>
    <property type="match status" value="1"/>
</dbReference>
<evidence type="ECO:0000256" key="2">
    <source>
        <dbReference type="ARBA" id="ARBA00022475"/>
    </source>
</evidence>
<evidence type="ECO:0000256" key="5">
    <source>
        <dbReference type="ARBA" id="ARBA00023136"/>
    </source>
</evidence>
<sequence length="140" mass="15629">MHSTFDPAGFWIRLGASLIDGVVVSFVVFLFSLIFNFPVYDDSWQSGLLELLYGLSLPVLWYGYTVGKKVCGIRIARVDGEKLHIGNMLLRIVVAGLIYTLTLGIGFIVSVVMVVVREDKRAIHDFVAGTYVTYNPPERN</sequence>
<evidence type="ECO:0000256" key="4">
    <source>
        <dbReference type="ARBA" id="ARBA00022989"/>
    </source>
</evidence>
<organism evidence="8 9">
    <name type="scientific">Fredinandcohnia salidurans</name>
    <dbReference type="NCBI Taxonomy" id="2595041"/>
    <lineage>
        <taxon>Bacteria</taxon>
        <taxon>Bacillati</taxon>
        <taxon>Bacillota</taxon>
        <taxon>Bacilli</taxon>
        <taxon>Bacillales</taxon>
        <taxon>Bacillaceae</taxon>
        <taxon>Fredinandcohnia</taxon>
    </lineage>
</organism>
<protein>
    <submittedName>
        <fullName evidence="8">RDD family protein</fullName>
    </submittedName>
</protein>
<dbReference type="InterPro" id="IPR051791">
    <property type="entry name" value="Pra-immunoreactive"/>
</dbReference>
<accession>A0ABW4MNU5</accession>